<organism evidence="2 3">
    <name type="scientific">Halomarina oriensis</name>
    <dbReference type="NCBI Taxonomy" id="671145"/>
    <lineage>
        <taxon>Archaea</taxon>
        <taxon>Methanobacteriati</taxon>
        <taxon>Methanobacteriota</taxon>
        <taxon>Stenosarchaea group</taxon>
        <taxon>Halobacteria</taxon>
        <taxon>Halobacteriales</taxon>
        <taxon>Natronomonadaceae</taxon>
        <taxon>Halomarina</taxon>
    </lineage>
</organism>
<gene>
    <name evidence="2" type="ORF">GQS65_10705</name>
</gene>
<evidence type="ECO:0000259" key="1">
    <source>
        <dbReference type="Pfam" id="PF24035"/>
    </source>
</evidence>
<name>A0A6B0GK24_9EURY</name>
<dbReference type="Proteomes" id="UP000451471">
    <property type="component" value="Unassembled WGS sequence"/>
</dbReference>
<feature type="domain" description="DUF7344" evidence="1">
    <location>
        <begin position="13"/>
        <end position="91"/>
    </location>
</feature>
<evidence type="ECO:0000313" key="3">
    <source>
        <dbReference type="Proteomes" id="UP000451471"/>
    </source>
</evidence>
<accession>A0A6B0GK24</accession>
<keyword evidence="3" id="KW-1185">Reference proteome</keyword>
<dbReference type="EMBL" id="WSZK01000015">
    <property type="protein sequence ID" value="MWG34950.1"/>
    <property type="molecule type" value="Genomic_DNA"/>
</dbReference>
<evidence type="ECO:0000313" key="2">
    <source>
        <dbReference type="EMBL" id="MWG34950.1"/>
    </source>
</evidence>
<dbReference type="Pfam" id="PF24035">
    <property type="entry name" value="DUF7344"/>
    <property type="match status" value="1"/>
</dbReference>
<dbReference type="AlphaFoldDB" id="A0A6B0GK24"/>
<dbReference type="OrthoDB" id="247722at2157"/>
<protein>
    <recommendedName>
        <fullName evidence="1">DUF7344 domain-containing protein</fullName>
    </recommendedName>
</protein>
<dbReference type="InterPro" id="IPR055768">
    <property type="entry name" value="DUF7344"/>
</dbReference>
<proteinExistence type="predicted"/>
<comment type="caution">
    <text evidence="2">The sequence shown here is derived from an EMBL/GenBank/DDBJ whole genome shotgun (WGS) entry which is preliminary data.</text>
</comment>
<reference evidence="2 3" key="1">
    <citation type="submission" date="2019-12" db="EMBL/GenBank/DDBJ databases">
        <title>Halocatena pleomorpha gen. nov. sp. nov., an extremely halophilic archaeon of family Halobacteriaceae isolated from saltpan soil.</title>
        <authorList>
            <person name="Pal Y."/>
            <person name="Verma A."/>
            <person name="Krishnamurthi S."/>
            <person name="Kumar P."/>
        </authorList>
    </citation>
    <scope>NUCLEOTIDE SEQUENCE [LARGE SCALE GENOMIC DNA]</scope>
    <source>
        <strain evidence="2 3">JCM 16495</strain>
    </source>
</reference>
<sequence length="117" mass="12912">MSSQTPPSVDDVFALLTDPDRRAVLSVLREHGSVEERTLARRAAAHQHDSTPDSVNDERVRATRLTFWHVHLPRLDETSLVDHDRSAGQVEPGPAFGRVVPVLEAAAEYAGQHAEND</sequence>
<dbReference type="RefSeq" id="WP_158204575.1">
    <property type="nucleotide sequence ID" value="NZ_WSZK01000015.1"/>
</dbReference>